<evidence type="ECO:0000256" key="3">
    <source>
        <dbReference type="ARBA" id="ARBA00023295"/>
    </source>
</evidence>
<dbReference type="GO" id="GO:0005975">
    <property type="term" value="P:carbohydrate metabolic process"/>
    <property type="evidence" value="ECO:0007669"/>
    <property type="project" value="InterPro"/>
</dbReference>
<evidence type="ECO:0000259" key="4">
    <source>
        <dbReference type="Pfam" id="PF00933"/>
    </source>
</evidence>
<evidence type="ECO:0000256" key="1">
    <source>
        <dbReference type="ARBA" id="ARBA00005336"/>
    </source>
</evidence>
<keyword evidence="6" id="KW-1185">Reference proteome</keyword>
<dbReference type="Proteomes" id="UP000298050">
    <property type="component" value="Unassembled WGS sequence"/>
</dbReference>
<comment type="similarity">
    <text evidence="1">Belongs to the glycosyl hydrolase 3 family.</text>
</comment>
<dbReference type="EMBL" id="SRLE01000012">
    <property type="protein sequence ID" value="TGD71838.1"/>
    <property type="molecule type" value="Genomic_DNA"/>
</dbReference>
<dbReference type="GO" id="GO:0009254">
    <property type="term" value="P:peptidoglycan turnover"/>
    <property type="evidence" value="ECO:0007669"/>
    <property type="project" value="TreeGrafter"/>
</dbReference>
<evidence type="ECO:0000313" key="5">
    <source>
        <dbReference type="EMBL" id="TGD71838.1"/>
    </source>
</evidence>
<dbReference type="InterPro" id="IPR050226">
    <property type="entry name" value="NagZ_Beta-hexosaminidase"/>
</dbReference>
<keyword evidence="3" id="KW-0326">Glycosidase</keyword>
<dbReference type="Pfam" id="PF00933">
    <property type="entry name" value="Glyco_hydro_3"/>
    <property type="match status" value="1"/>
</dbReference>
<dbReference type="AlphaFoldDB" id="A0A4Z0LXF4"/>
<dbReference type="InterPro" id="IPR017853">
    <property type="entry name" value="GH"/>
</dbReference>
<evidence type="ECO:0000313" key="6">
    <source>
        <dbReference type="Proteomes" id="UP000298050"/>
    </source>
</evidence>
<evidence type="ECO:0000256" key="2">
    <source>
        <dbReference type="ARBA" id="ARBA00022801"/>
    </source>
</evidence>
<dbReference type="InterPro" id="IPR036962">
    <property type="entry name" value="Glyco_hydro_3_N_sf"/>
</dbReference>
<keyword evidence="2 5" id="KW-0378">Hydrolase</keyword>
<reference evidence="5 6" key="1">
    <citation type="submission" date="2019-04" db="EMBL/GenBank/DDBJ databases">
        <title>Taxonomy of novel Haliea sp. from mangrove soil of West Coast of India.</title>
        <authorList>
            <person name="Verma A."/>
            <person name="Kumar P."/>
            <person name="Krishnamurthi S."/>
        </authorList>
    </citation>
    <scope>NUCLEOTIDE SEQUENCE [LARGE SCALE GENOMIC DNA]</scope>
    <source>
        <strain evidence="5 6">SAOS-164</strain>
    </source>
</reference>
<feature type="domain" description="Glycoside hydrolase family 3 N-terminal" evidence="4">
    <location>
        <begin position="44"/>
        <end position="354"/>
    </location>
</feature>
<accession>A0A4Z0LXF4</accession>
<dbReference type="InterPro" id="IPR019800">
    <property type="entry name" value="Glyco_hydro_3_AS"/>
</dbReference>
<dbReference type="PANTHER" id="PTHR30480:SF16">
    <property type="entry name" value="GLYCOSIDE HYDROLASE FAMILY 3 DOMAIN PROTEIN"/>
    <property type="match status" value="1"/>
</dbReference>
<comment type="caution">
    <text evidence="5">The sequence shown here is derived from an EMBL/GenBank/DDBJ whole genome shotgun (WGS) entry which is preliminary data.</text>
</comment>
<dbReference type="PROSITE" id="PS00775">
    <property type="entry name" value="GLYCOSYL_HYDROL_F3"/>
    <property type="match status" value="1"/>
</dbReference>
<sequence>MPDSPQPSLERCIALRLMPDIRRYAEHGAAQPVRVIPPSLAAGLARLQPGGVILFRENLVDIGQARELIAELRELSSGLLVGVDQEGGRVTRLPREACTSFTGAMALAACPEPERSSIAGQFATAQAEELRALGFNLNFAPCLDVNSNPLNPVIHVRSFGDDPALVARLGGALVTAMQTAGVAACVKHFPGHGDTCEDSHTGLPRVDRSREEAGRIDLAPFASVFASARPATLMSAHIQYPALDASTLPGSDVVRPATLSRAIITDLLRTQMGYRGVVISDALDMAAISELLAPEAAVLECFRAGVDIALMPLRARDPAGLDRLEALVDYIAGRVRAGELDEAEMRASAARVAALQAAYPAAAVGKPGGVGVLSHRHLEKHLAELSITCLHGTPVPLAPGTRVHLLMPDAASARAMARALTLVQPALVISSQSLDRLDIERERELARAAQHYIVGISEPAPSAVVAGGAEDTLVQRSAAPTSLCRALLEDATGVRRTVLMLGSPYPAPTFFDCAETVLASYDGAAVGWGGAPGPAFGALAEVLVGRLAARGCLPVKLPAP</sequence>
<proteinExistence type="inferred from homology"/>
<organism evidence="5 6">
    <name type="scientific">Mangrovimicrobium sediminis</name>
    <dbReference type="NCBI Taxonomy" id="2562682"/>
    <lineage>
        <taxon>Bacteria</taxon>
        <taxon>Pseudomonadati</taxon>
        <taxon>Pseudomonadota</taxon>
        <taxon>Gammaproteobacteria</taxon>
        <taxon>Cellvibrionales</taxon>
        <taxon>Halieaceae</taxon>
        <taxon>Mangrovimicrobium</taxon>
    </lineage>
</organism>
<gene>
    <name evidence="5" type="ORF">E4634_17140</name>
</gene>
<dbReference type="InterPro" id="IPR036881">
    <property type="entry name" value="Glyco_hydro_3_C_sf"/>
</dbReference>
<dbReference type="SUPFAM" id="SSF51445">
    <property type="entry name" value="(Trans)glycosidases"/>
    <property type="match status" value="1"/>
</dbReference>
<dbReference type="GO" id="GO:0004553">
    <property type="term" value="F:hydrolase activity, hydrolyzing O-glycosyl compounds"/>
    <property type="evidence" value="ECO:0007669"/>
    <property type="project" value="InterPro"/>
</dbReference>
<protein>
    <submittedName>
        <fullName evidence="5">Glycoside hydrolase family 3 protein</fullName>
    </submittedName>
</protein>
<name>A0A4Z0LXF4_9GAMM</name>
<dbReference type="OrthoDB" id="9781691at2"/>
<dbReference type="Gene3D" id="3.40.50.1700">
    <property type="entry name" value="Glycoside hydrolase family 3 C-terminal domain"/>
    <property type="match status" value="1"/>
</dbReference>
<dbReference type="Gene3D" id="3.20.20.300">
    <property type="entry name" value="Glycoside hydrolase, family 3, N-terminal domain"/>
    <property type="match status" value="1"/>
</dbReference>
<dbReference type="InterPro" id="IPR001764">
    <property type="entry name" value="Glyco_hydro_3_N"/>
</dbReference>
<dbReference type="RefSeq" id="WP_135445882.1">
    <property type="nucleotide sequence ID" value="NZ_SRLE01000012.1"/>
</dbReference>
<dbReference type="PANTHER" id="PTHR30480">
    <property type="entry name" value="BETA-HEXOSAMINIDASE-RELATED"/>
    <property type="match status" value="1"/>
</dbReference>